<gene>
    <name evidence="3" type="ORF">AAHA92_29025</name>
</gene>
<evidence type="ECO:0000313" key="4">
    <source>
        <dbReference type="Proteomes" id="UP001567538"/>
    </source>
</evidence>
<keyword evidence="2" id="KW-0812">Transmembrane</keyword>
<dbReference type="EMBL" id="JBEAFC010000011">
    <property type="protein sequence ID" value="KAL1536357.1"/>
    <property type="molecule type" value="Genomic_DNA"/>
</dbReference>
<organism evidence="3 4">
    <name type="scientific">Salvia divinorum</name>
    <name type="common">Maria pastora</name>
    <name type="synonym">Diviner's sage</name>
    <dbReference type="NCBI Taxonomy" id="28513"/>
    <lineage>
        <taxon>Eukaryota</taxon>
        <taxon>Viridiplantae</taxon>
        <taxon>Streptophyta</taxon>
        <taxon>Embryophyta</taxon>
        <taxon>Tracheophyta</taxon>
        <taxon>Spermatophyta</taxon>
        <taxon>Magnoliopsida</taxon>
        <taxon>eudicotyledons</taxon>
        <taxon>Gunneridae</taxon>
        <taxon>Pentapetalae</taxon>
        <taxon>asterids</taxon>
        <taxon>lamiids</taxon>
        <taxon>Lamiales</taxon>
        <taxon>Lamiaceae</taxon>
        <taxon>Nepetoideae</taxon>
        <taxon>Mentheae</taxon>
        <taxon>Salviinae</taxon>
        <taxon>Salvia</taxon>
        <taxon>Salvia subgen. Calosphace</taxon>
    </lineage>
</organism>
<protein>
    <submittedName>
        <fullName evidence="3">Protein FAR1-RELATED SEQUENCE 5-like</fullName>
    </submittedName>
</protein>
<comment type="caution">
    <text evidence="3">The sequence shown here is derived from an EMBL/GenBank/DDBJ whole genome shotgun (WGS) entry which is preliminary data.</text>
</comment>
<evidence type="ECO:0000313" key="3">
    <source>
        <dbReference type="EMBL" id="KAL1536357.1"/>
    </source>
</evidence>
<keyword evidence="2" id="KW-1133">Transmembrane helix</keyword>
<keyword evidence="2" id="KW-0472">Membrane</keyword>
<proteinExistence type="predicted"/>
<name>A0ABD1FXE9_SALDI</name>
<accession>A0ABD1FXE9</accession>
<dbReference type="Proteomes" id="UP001567538">
    <property type="component" value="Unassembled WGS sequence"/>
</dbReference>
<reference evidence="3 4" key="1">
    <citation type="submission" date="2024-06" db="EMBL/GenBank/DDBJ databases">
        <title>A chromosome level genome sequence of Diviner's sage (Salvia divinorum).</title>
        <authorList>
            <person name="Ford S.A."/>
            <person name="Ro D.-K."/>
            <person name="Ness R.W."/>
            <person name="Phillips M.A."/>
        </authorList>
    </citation>
    <scope>NUCLEOTIDE SEQUENCE [LARGE SCALE GENOMIC DNA]</scope>
    <source>
        <strain evidence="3">SAF-2024a</strain>
        <tissue evidence="3">Leaf</tissue>
    </source>
</reference>
<evidence type="ECO:0000256" key="2">
    <source>
        <dbReference type="SAM" id="Phobius"/>
    </source>
</evidence>
<evidence type="ECO:0000256" key="1">
    <source>
        <dbReference type="SAM" id="MobiDB-lite"/>
    </source>
</evidence>
<feature type="transmembrane region" description="Helical" evidence="2">
    <location>
        <begin position="61"/>
        <end position="79"/>
    </location>
</feature>
<feature type="region of interest" description="Disordered" evidence="1">
    <location>
        <begin position="1"/>
        <end position="28"/>
    </location>
</feature>
<sequence>MDSIPIPTSEDYFDSESSSSGEEGETESKVIYIPKCPENLKPKIGQSFITLDQALDFYNNYARHVGEIIICMVILFLLIRPTQQIGTV</sequence>
<keyword evidence="4" id="KW-1185">Reference proteome</keyword>
<dbReference type="AlphaFoldDB" id="A0ABD1FXE9"/>